<accession>A0A1Y2I0L0</accession>
<dbReference type="InterPro" id="IPR045024">
    <property type="entry name" value="NDH-2"/>
</dbReference>
<dbReference type="PRINTS" id="PR00368">
    <property type="entry name" value="FADPNR"/>
</dbReference>
<evidence type="ECO:0000256" key="1">
    <source>
        <dbReference type="ARBA" id="ARBA00005272"/>
    </source>
</evidence>
<reference evidence="9 10" key="1">
    <citation type="submission" date="2016-07" db="EMBL/GenBank/DDBJ databases">
        <title>Pervasive Adenine N6-methylation of Active Genes in Fungi.</title>
        <authorList>
            <consortium name="DOE Joint Genome Institute"/>
            <person name="Mondo S.J."/>
            <person name="Dannebaum R.O."/>
            <person name="Kuo R.C."/>
            <person name="Labutti K."/>
            <person name="Haridas S."/>
            <person name="Kuo A."/>
            <person name="Salamov A."/>
            <person name="Ahrendt S.R."/>
            <person name="Lipzen A."/>
            <person name="Sullivan W."/>
            <person name="Andreopoulos W.B."/>
            <person name="Clum A."/>
            <person name="Lindquist E."/>
            <person name="Daum C."/>
            <person name="Ramamoorthy G.K."/>
            <person name="Gryganskyi A."/>
            <person name="Culley D."/>
            <person name="Magnuson J.K."/>
            <person name="James T.Y."/>
            <person name="O'Malley M.A."/>
            <person name="Stajich J.E."/>
            <person name="Spatafora J.W."/>
            <person name="Visel A."/>
            <person name="Grigoriev I.V."/>
        </authorList>
    </citation>
    <scope>NUCLEOTIDE SEQUENCE [LARGE SCALE GENOMIC DNA]</scope>
    <source>
        <strain evidence="9 10">PL171</strain>
    </source>
</reference>
<keyword evidence="5" id="KW-0520">NAD</keyword>
<evidence type="ECO:0000256" key="2">
    <source>
        <dbReference type="ARBA" id="ARBA00022630"/>
    </source>
</evidence>
<dbReference type="Proteomes" id="UP000193411">
    <property type="component" value="Unassembled WGS sequence"/>
</dbReference>
<dbReference type="PANTHER" id="PTHR43706:SF17">
    <property type="entry name" value="NADH DEHYDROGENASE (EUROFUNG)"/>
    <property type="match status" value="1"/>
</dbReference>
<dbReference type="Pfam" id="PF07992">
    <property type="entry name" value="Pyr_redox_2"/>
    <property type="match status" value="1"/>
</dbReference>
<organism evidence="9 10">
    <name type="scientific">Catenaria anguillulae PL171</name>
    <dbReference type="NCBI Taxonomy" id="765915"/>
    <lineage>
        <taxon>Eukaryota</taxon>
        <taxon>Fungi</taxon>
        <taxon>Fungi incertae sedis</taxon>
        <taxon>Blastocladiomycota</taxon>
        <taxon>Blastocladiomycetes</taxon>
        <taxon>Blastocladiales</taxon>
        <taxon>Catenariaceae</taxon>
        <taxon>Catenaria</taxon>
    </lineage>
</organism>
<keyword evidence="3" id="KW-0274">FAD</keyword>
<dbReference type="GO" id="GO:0003954">
    <property type="term" value="F:NADH dehydrogenase activity"/>
    <property type="evidence" value="ECO:0007669"/>
    <property type="project" value="InterPro"/>
</dbReference>
<name>A0A1Y2I0L0_9FUNG</name>
<evidence type="ECO:0000256" key="4">
    <source>
        <dbReference type="ARBA" id="ARBA00023002"/>
    </source>
</evidence>
<evidence type="ECO:0000259" key="8">
    <source>
        <dbReference type="Pfam" id="PF22366"/>
    </source>
</evidence>
<dbReference type="GO" id="GO:0005739">
    <property type="term" value="C:mitochondrion"/>
    <property type="evidence" value="ECO:0007669"/>
    <property type="project" value="UniProtKB-ARBA"/>
</dbReference>
<dbReference type="OrthoDB" id="3244603at2759"/>
<keyword evidence="4" id="KW-0560">Oxidoreductase</keyword>
<dbReference type="AlphaFoldDB" id="A0A1Y2I0L0"/>
<keyword evidence="10" id="KW-1185">Reference proteome</keyword>
<dbReference type="STRING" id="765915.A0A1Y2I0L0"/>
<evidence type="ECO:0000256" key="6">
    <source>
        <dbReference type="SAM" id="MobiDB-lite"/>
    </source>
</evidence>
<feature type="domain" description="FAD/NAD(P)-binding" evidence="7">
    <location>
        <begin position="74"/>
        <end position="402"/>
    </location>
</feature>
<evidence type="ECO:0000259" key="7">
    <source>
        <dbReference type="Pfam" id="PF07992"/>
    </source>
</evidence>
<evidence type="ECO:0000256" key="3">
    <source>
        <dbReference type="ARBA" id="ARBA00022827"/>
    </source>
</evidence>
<dbReference type="InterPro" id="IPR054585">
    <property type="entry name" value="NDH2-like_C"/>
</dbReference>
<dbReference type="EMBL" id="MCFL01000003">
    <property type="protein sequence ID" value="ORZ40279.1"/>
    <property type="molecule type" value="Genomic_DNA"/>
</dbReference>
<proteinExistence type="inferred from homology"/>
<sequence length="489" mass="53895">MVTARRALSAHASGSRKLALTKPEQPPSTAAIASSSIPAARPVSRSHLAFPKPGPVAKLVQHRSVTSLGKTQGRLVIIGSGWAGYKLLRNIDTRNYEVVCVSPRNYFLFTPLLASSAVGTLEHRAIIEPVRQFNKPLQFHQASCDSIDFDKKVIHCTSRLEDNNKNFTLAYDKLIIAPGAHSNTFGIEGVQENAVFLKDIADARRIRSRVIECFEHAMQPGTTEEEQLALLHFQVVGGGPTGVEFSAELFDFVTEDLRKLYPSLMPKVQITLYDVAPRILGAFDASLSSEATKRFMRRGIKVRTGTRVAKVEPGTIVLASGERVPFGLLVWATGITQTPLVRSLADRLMAETKGLGRIVTDDNLRALKPDGTPLPDVFALGDCAMIKGSDLPATAQVANQKAVYLAKQLNKPEAPMQPFAYKHLGSMAYIGGWRAVADISKEFKPSGWGAWVFWRSAYLTMSVSWRNKALIPMFWFLAWAFGRDVSRFR</sequence>
<evidence type="ECO:0000256" key="5">
    <source>
        <dbReference type="ARBA" id="ARBA00023027"/>
    </source>
</evidence>
<evidence type="ECO:0000313" key="10">
    <source>
        <dbReference type="Proteomes" id="UP000193411"/>
    </source>
</evidence>
<dbReference type="PANTHER" id="PTHR43706">
    <property type="entry name" value="NADH DEHYDROGENASE"/>
    <property type="match status" value="1"/>
</dbReference>
<feature type="domain" description="External alternative NADH-ubiquinone oxidoreductase-like C-terminal" evidence="8">
    <location>
        <begin position="423"/>
        <end position="484"/>
    </location>
</feature>
<dbReference type="InterPro" id="IPR036188">
    <property type="entry name" value="FAD/NAD-bd_sf"/>
</dbReference>
<feature type="region of interest" description="Disordered" evidence="6">
    <location>
        <begin position="1"/>
        <end position="27"/>
    </location>
</feature>
<dbReference type="SUPFAM" id="SSF51905">
    <property type="entry name" value="FAD/NAD(P)-binding domain"/>
    <property type="match status" value="1"/>
</dbReference>
<comment type="similarity">
    <text evidence="1">Belongs to the NADH dehydrogenase family.</text>
</comment>
<evidence type="ECO:0000313" key="9">
    <source>
        <dbReference type="EMBL" id="ORZ40279.1"/>
    </source>
</evidence>
<dbReference type="Pfam" id="PF22366">
    <property type="entry name" value="NDH2_C"/>
    <property type="match status" value="1"/>
</dbReference>
<comment type="caution">
    <text evidence="9">The sequence shown here is derived from an EMBL/GenBank/DDBJ whole genome shotgun (WGS) entry which is preliminary data.</text>
</comment>
<keyword evidence="2" id="KW-0285">Flavoprotein</keyword>
<dbReference type="InterPro" id="IPR023753">
    <property type="entry name" value="FAD/NAD-binding_dom"/>
</dbReference>
<gene>
    <name evidence="9" type="ORF">BCR44DRAFT_129243</name>
</gene>
<protein>
    <submittedName>
        <fullName evidence="9">Pyridine nucleotide-disulfide oxidoreductase-domain-containing protein</fullName>
    </submittedName>
</protein>
<dbReference type="Gene3D" id="3.50.50.100">
    <property type="match status" value="1"/>
</dbReference>